<sequence>MPLAPEKRSERYIQSFDAHTLIYDCFADGDTLTLICPRLLNLWPLVRDGLRVDGKRVRIRRKKYLRYEELRIAGTLKSDVTVTIDENVLPVPVNANETQRFSGRNVLVTQCKDTPIDWITDWAKYHAAAHSVDAVLLFDNGSTTVAPIDIQNALRSISGIDTAYVISTPFPYGDKAGGRFVTPTKFLQTAVLNLGRLRFFGNAAGVLSLDVDEMLPPLNDATIFDLAEKSRLGMISFTGEWLFTDKDGPQLQKHHNLRVPGKTCTNPKWCAVPNRGAAKLSWAVHRPGGIFSPFTKTDALTYWHCFSTSTSWKKDRTGRPSGAEPAKSAILAFETYIK</sequence>
<organism evidence="1 2">
    <name type="scientific">Marivivens niveibacter</name>
    <dbReference type="NCBI Taxonomy" id="1930667"/>
    <lineage>
        <taxon>Bacteria</taxon>
        <taxon>Pseudomonadati</taxon>
        <taxon>Pseudomonadota</taxon>
        <taxon>Alphaproteobacteria</taxon>
        <taxon>Rhodobacterales</taxon>
        <taxon>Paracoccaceae</taxon>
        <taxon>Marivivens group</taxon>
        <taxon>Marivivens</taxon>
    </lineage>
</organism>
<proteinExistence type="predicted"/>
<dbReference type="OrthoDB" id="4405067at2"/>
<gene>
    <name evidence="1" type="ORF">BVC71_11850</name>
</gene>
<keyword evidence="2" id="KW-1185">Reference proteome</keyword>
<accession>A0A251WWU7</accession>
<dbReference type="Proteomes" id="UP000194664">
    <property type="component" value="Unassembled WGS sequence"/>
</dbReference>
<dbReference type="RefSeq" id="WP_086451895.1">
    <property type="nucleotide sequence ID" value="NZ_MSPP01000004.1"/>
</dbReference>
<protein>
    <submittedName>
        <fullName evidence="1">Uncharacterized protein</fullName>
    </submittedName>
</protein>
<evidence type="ECO:0000313" key="1">
    <source>
        <dbReference type="EMBL" id="OUD08625.1"/>
    </source>
</evidence>
<reference evidence="1 2" key="1">
    <citation type="submission" date="2016-12" db="EMBL/GenBank/DDBJ databases">
        <title>The draft genome sequence of HSLHS2.</title>
        <authorList>
            <person name="Hu D."/>
            <person name="Wang L."/>
            <person name="Shao Z."/>
        </authorList>
    </citation>
    <scope>NUCLEOTIDE SEQUENCE [LARGE SCALE GENOMIC DNA]</scope>
    <source>
        <strain evidence="1">MCCC 1A06712</strain>
    </source>
</reference>
<comment type="caution">
    <text evidence="1">The sequence shown here is derived from an EMBL/GenBank/DDBJ whole genome shotgun (WGS) entry which is preliminary data.</text>
</comment>
<dbReference type="AlphaFoldDB" id="A0A251WWU7"/>
<name>A0A251WWU7_9RHOB</name>
<dbReference type="EMBL" id="MSPP01000004">
    <property type="protein sequence ID" value="OUD08625.1"/>
    <property type="molecule type" value="Genomic_DNA"/>
</dbReference>
<evidence type="ECO:0000313" key="2">
    <source>
        <dbReference type="Proteomes" id="UP000194664"/>
    </source>
</evidence>